<dbReference type="InterPro" id="IPR015590">
    <property type="entry name" value="Aldehyde_DH_dom"/>
</dbReference>
<dbReference type="PROSITE" id="PS00070">
    <property type="entry name" value="ALDEHYDE_DEHYDR_CYS"/>
    <property type="match status" value="1"/>
</dbReference>
<evidence type="ECO:0000313" key="7">
    <source>
        <dbReference type="Proteomes" id="UP000190162"/>
    </source>
</evidence>
<dbReference type="InterPro" id="IPR029510">
    <property type="entry name" value="Ald_DH_CS_GLU"/>
</dbReference>
<dbReference type="Proteomes" id="UP000190162">
    <property type="component" value="Unassembled WGS sequence"/>
</dbReference>
<dbReference type="InterPro" id="IPR016162">
    <property type="entry name" value="Ald_DH_N"/>
</dbReference>
<dbReference type="FunFam" id="3.40.309.10:FF:000009">
    <property type="entry name" value="Aldehyde dehydrogenase A"/>
    <property type="match status" value="1"/>
</dbReference>
<dbReference type="Pfam" id="PF00171">
    <property type="entry name" value="Aldedh"/>
    <property type="match status" value="1"/>
</dbReference>
<sequence length="490" mass="53396">MWLKDLQVGNVIDAQMFIDGEFTKGDAKSTLVVDNPANENIIASIPDGSPSDAESALSSATSAQRVWARKTTAERATYVREMALELDRQRDYLARIITAEQGKPFHQAQGEVSATAAFLHFAANNAHRLEGDIIPSDNRDEEIWIHKVPYGVVVGLTAWNYPCALVARKLGPALVAGNSFVLLAHENTPLSGLALAKIARDIGLPNGVFNVVTGRGAVVGQTLVESPRSDLITLTGSNRAGRQILTTAAQQIKAVRLELGGKAPFIVMEDADLEKAVNAAVVARFTNAGQICTCNERMYLHHAIADEFLEKFIQKCRSLTVGDPMTNVSLGPKVSRIERDKVQSLIDQGVAEGAEYLLKGGPQACGESEKGYWFAPSVLEVKNNQNPLMQKEIFGPAVPALRVSDFDEAIEHANDSDFGLSAYVFTQKISRLMVLSSSLKVGEIYFNRANGEQVQGFHNGWKQSGLGGEDGKYGLEEYLKKQTLYMNWQG</sequence>
<evidence type="ECO:0000256" key="4">
    <source>
        <dbReference type="RuleBase" id="RU003345"/>
    </source>
</evidence>
<dbReference type="GO" id="GO:0004777">
    <property type="term" value="F:succinate-semialdehyde dehydrogenase (NAD+) activity"/>
    <property type="evidence" value="ECO:0007669"/>
    <property type="project" value="TreeGrafter"/>
</dbReference>
<name>A0A1T4USR2_9GAMM</name>
<dbReference type="PANTHER" id="PTHR43353:SF5">
    <property type="entry name" value="SUCCINATE-SEMIALDEHYDE DEHYDROGENASE, MITOCHONDRIAL"/>
    <property type="match status" value="1"/>
</dbReference>
<evidence type="ECO:0000313" key="6">
    <source>
        <dbReference type="EMBL" id="SKA55694.1"/>
    </source>
</evidence>
<reference evidence="7" key="1">
    <citation type="submission" date="2017-02" db="EMBL/GenBank/DDBJ databases">
        <authorList>
            <person name="Varghese N."/>
            <person name="Submissions S."/>
        </authorList>
    </citation>
    <scope>NUCLEOTIDE SEQUENCE [LARGE SCALE GENOMIC DNA]</scope>
    <source>
        <strain evidence="7">DSM 22720</strain>
    </source>
</reference>
<dbReference type="Gene3D" id="3.40.605.10">
    <property type="entry name" value="Aldehyde Dehydrogenase, Chain A, domain 1"/>
    <property type="match status" value="1"/>
</dbReference>
<dbReference type="GO" id="GO:0009450">
    <property type="term" value="P:gamma-aminobutyric acid catabolic process"/>
    <property type="evidence" value="ECO:0007669"/>
    <property type="project" value="TreeGrafter"/>
</dbReference>
<dbReference type="InterPro" id="IPR016163">
    <property type="entry name" value="Ald_DH_C"/>
</dbReference>
<comment type="similarity">
    <text evidence="1 4">Belongs to the aldehyde dehydrogenase family.</text>
</comment>
<dbReference type="EMBL" id="FUXU01000028">
    <property type="protein sequence ID" value="SKA55694.1"/>
    <property type="molecule type" value="Genomic_DNA"/>
</dbReference>
<evidence type="ECO:0000259" key="5">
    <source>
        <dbReference type="Pfam" id="PF00171"/>
    </source>
</evidence>
<dbReference type="PROSITE" id="PS00687">
    <property type="entry name" value="ALDEHYDE_DEHYDR_GLU"/>
    <property type="match status" value="1"/>
</dbReference>
<evidence type="ECO:0000256" key="3">
    <source>
        <dbReference type="PROSITE-ProRule" id="PRU10007"/>
    </source>
</evidence>
<feature type="active site" evidence="3">
    <location>
        <position position="258"/>
    </location>
</feature>
<proteinExistence type="inferred from homology"/>
<dbReference type="FunFam" id="3.40.605.10:FF:000007">
    <property type="entry name" value="NAD/NADP-dependent betaine aldehyde dehydrogenase"/>
    <property type="match status" value="1"/>
</dbReference>
<accession>A0A1T4USR2</accession>
<dbReference type="AlphaFoldDB" id="A0A1T4USR2"/>
<keyword evidence="7" id="KW-1185">Reference proteome</keyword>
<dbReference type="InterPro" id="IPR016160">
    <property type="entry name" value="Ald_DH_CS_CYS"/>
</dbReference>
<dbReference type="SUPFAM" id="SSF53720">
    <property type="entry name" value="ALDH-like"/>
    <property type="match status" value="1"/>
</dbReference>
<organism evidence="6 7">
    <name type="scientific">Enterovibrio nigricans DSM 22720</name>
    <dbReference type="NCBI Taxonomy" id="1121868"/>
    <lineage>
        <taxon>Bacteria</taxon>
        <taxon>Pseudomonadati</taxon>
        <taxon>Pseudomonadota</taxon>
        <taxon>Gammaproteobacteria</taxon>
        <taxon>Vibrionales</taxon>
        <taxon>Vibrionaceae</taxon>
        <taxon>Enterovibrio</taxon>
    </lineage>
</organism>
<dbReference type="PANTHER" id="PTHR43353">
    <property type="entry name" value="SUCCINATE-SEMIALDEHYDE DEHYDROGENASE, MITOCHONDRIAL"/>
    <property type="match status" value="1"/>
</dbReference>
<gene>
    <name evidence="6" type="ORF">SAMN02745132_02404</name>
</gene>
<dbReference type="InterPro" id="IPR050740">
    <property type="entry name" value="Aldehyde_DH_Superfamily"/>
</dbReference>
<dbReference type="RefSeq" id="WP_212567540.1">
    <property type="nucleotide sequence ID" value="NZ_FUXU01000028.1"/>
</dbReference>
<protein>
    <submittedName>
        <fullName evidence="6">Lactaldehyde dehydrogenase / glycolaldehyde dehydrogenase</fullName>
    </submittedName>
</protein>
<dbReference type="Gene3D" id="3.40.309.10">
    <property type="entry name" value="Aldehyde Dehydrogenase, Chain A, domain 2"/>
    <property type="match status" value="1"/>
</dbReference>
<feature type="domain" description="Aldehyde dehydrogenase" evidence="5">
    <location>
        <begin position="23"/>
        <end position="483"/>
    </location>
</feature>
<keyword evidence="2 4" id="KW-0560">Oxidoreductase</keyword>
<dbReference type="InterPro" id="IPR016161">
    <property type="entry name" value="Ald_DH/histidinol_DH"/>
</dbReference>
<evidence type="ECO:0000256" key="1">
    <source>
        <dbReference type="ARBA" id="ARBA00009986"/>
    </source>
</evidence>
<evidence type="ECO:0000256" key="2">
    <source>
        <dbReference type="ARBA" id="ARBA00023002"/>
    </source>
</evidence>